<keyword evidence="1" id="KW-0732">Signal</keyword>
<dbReference type="PANTHER" id="PTHR46825">
    <property type="entry name" value="D-ALANYL-D-ALANINE-CARBOXYPEPTIDASE/ENDOPEPTIDASE AMPH"/>
    <property type="match status" value="1"/>
</dbReference>
<organism evidence="3 4">
    <name type="scientific">Haloflavibacter putidus</name>
    <dbReference type="NCBI Taxonomy" id="2576776"/>
    <lineage>
        <taxon>Bacteria</taxon>
        <taxon>Pseudomonadati</taxon>
        <taxon>Bacteroidota</taxon>
        <taxon>Flavobacteriia</taxon>
        <taxon>Flavobacteriales</taxon>
        <taxon>Flavobacteriaceae</taxon>
        <taxon>Haloflavibacter</taxon>
    </lineage>
</organism>
<dbReference type="SUPFAM" id="SSF56601">
    <property type="entry name" value="beta-lactamase/transpeptidase-like"/>
    <property type="match status" value="1"/>
</dbReference>
<dbReference type="EMBL" id="VIAR01000010">
    <property type="protein sequence ID" value="TQD36947.1"/>
    <property type="molecule type" value="Genomic_DNA"/>
</dbReference>
<name>A0A507ZIZ1_9FLAO</name>
<feature type="chain" id="PRO_5021337575" evidence="1">
    <location>
        <begin position="20"/>
        <end position="351"/>
    </location>
</feature>
<evidence type="ECO:0000256" key="1">
    <source>
        <dbReference type="SAM" id="SignalP"/>
    </source>
</evidence>
<keyword evidence="4" id="KW-1185">Reference proteome</keyword>
<reference evidence="3 4" key="1">
    <citation type="submission" date="2019-06" db="EMBL/GenBank/DDBJ databases">
        <title>Flavibacter putida gen. nov., sp. nov., a novel marine bacterium of the family Flavobacteriaceae isolated from coastal seawater.</title>
        <authorList>
            <person name="Feng X."/>
        </authorList>
    </citation>
    <scope>NUCLEOTIDE SEQUENCE [LARGE SCALE GENOMIC DNA]</scope>
    <source>
        <strain evidence="3 4">PLHSN227</strain>
    </source>
</reference>
<feature type="signal peptide" evidence="1">
    <location>
        <begin position="1"/>
        <end position="19"/>
    </location>
</feature>
<evidence type="ECO:0000313" key="3">
    <source>
        <dbReference type="EMBL" id="TQD36947.1"/>
    </source>
</evidence>
<sequence length="351" mass="39981">MKIICNLLCLLLLSQFTFAQSRAAQIDAISKEIFTKNPQVAISIGFIDKGKEYFFNYGKINRQSNLEVNKNTIYEIGSITKLLTANLIAQAQQEGKLNVNDLIGKYLPTEYNLPKEIRNKIKISDLASHQSGLPDFDFKKLMQTKPQQPLDVTKKTLHAILNNSTKLLDYGNYRYSNISYTLMGIILEEVYAKNFTELVKEKILDPAQMKNTFTSNVEGQNKVCGYDINGVEQEYFKWNSWTGPAGLLKSNTADMVKLLDILLSNNGKIANATKITEATYYQNTKREVGLGQEIARSKEDKFFYKTGDTFACSSIMAYNKKEDWGMVILINQHNSDLIRELFNTNYEQVLE</sequence>
<evidence type="ECO:0000313" key="4">
    <source>
        <dbReference type="Proteomes" id="UP000317169"/>
    </source>
</evidence>
<accession>A0A507ZIZ1</accession>
<dbReference type="OrthoDB" id="9793489at2"/>
<proteinExistence type="predicted"/>
<dbReference type="AlphaFoldDB" id="A0A507ZIZ1"/>
<dbReference type="InterPro" id="IPR012338">
    <property type="entry name" value="Beta-lactam/transpept-like"/>
</dbReference>
<dbReference type="PANTHER" id="PTHR46825:SF9">
    <property type="entry name" value="BETA-LACTAMASE-RELATED DOMAIN-CONTAINING PROTEIN"/>
    <property type="match status" value="1"/>
</dbReference>
<feature type="domain" description="Beta-lactamase-related" evidence="2">
    <location>
        <begin position="42"/>
        <end position="335"/>
    </location>
</feature>
<evidence type="ECO:0000259" key="2">
    <source>
        <dbReference type="Pfam" id="PF00144"/>
    </source>
</evidence>
<protein>
    <submittedName>
        <fullName evidence="3">Beta-lactamase family protein</fullName>
    </submittedName>
</protein>
<dbReference type="Pfam" id="PF00144">
    <property type="entry name" value="Beta-lactamase"/>
    <property type="match status" value="1"/>
</dbReference>
<dbReference type="RefSeq" id="WP_141422185.1">
    <property type="nucleotide sequence ID" value="NZ_VIAR01000010.1"/>
</dbReference>
<dbReference type="InterPro" id="IPR001466">
    <property type="entry name" value="Beta-lactam-related"/>
</dbReference>
<dbReference type="Gene3D" id="3.40.710.10">
    <property type="entry name" value="DD-peptidase/beta-lactamase superfamily"/>
    <property type="match status" value="1"/>
</dbReference>
<dbReference type="InterPro" id="IPR050491">
    <property type="entry name" value="AmpC-like"/>
</dbReference>
<comment type="caution">
    <text evidence="3">The sequence shown here is derived from an EMBL/GenBank/DDBJ whole genome shotgun (WGS) entry which is preliminary data.</text>
</comment>
<dbReference type="Proteomes" id="UP000317169">
    <property type="component" value="Unassembled WGS sequence"/>
</dbReference>
<gene>
    <name evidence="3" type="ORF">FKR84_10075</name>
</gene>